<feature type="domain" description="Putative T7SS secretion signal" evidence="7">
    <location>
        <begin position="21"/>
        <end position="220"/>
    </location>
</feature>
<keyword evidence="3" id="KW-0812">Transmembrane</keyword>
<dbReference type="PANTHER" id="PTHR32305">
    <property type="match status" value="1"/>
</dbReference>
<dbReference type="InterPro" id="IPR049082">
    <property type="entry name" value="T7SS_signal"/>
</dbReference>
<feature type="domain" description="DUF6531" evidence="6">
    <location>
        <begin position="365"/>
        <end position="437"/>
    </location>
</feature>
<feature type="region of interest" description="Disordered" evidence="2">
    <location>
        <begin position="194"/>
        <end position="213"/>
    </location>
</feature>
<name>A0A5R9FSK6_9ACTN</name>
<dbReference type="InterPro" id="IPR056823">
    <property type="entry name" value="TEN-like_YD-shell"/>
</dbReference>
<gene>
    <name evidence="9" type="ORF">FE633_16640</name>
</gene>
<dbReference type="Pfam" id="PF14040">
    <property type="entry name" value="DNase_NucA_NucB"/>
    <property type="match status" value="1"/>
</dbReference>
<evidence type="ECO:0000256" key="1">
    <source>
        <dbReference type="ARBA" id="ARBA00022737"/>
    </source>
</evidence>
<keyword evidence="1" id="KW-0677">Repeat</keyword>
<feature type="compositionally biased region" description="Polar residues" evidence="2">
    <location>
        <begin position="168"/>
        <end position="185"/>
    </location>
</feature>
<keyword evidence="3" id="KW-0472">Membrane</keyword>
<dbReference type="Proteomes" id="UP000305906">
    <property type="component" value="Unassembled WGS sequence"/>
</dbReference>
<feature type="transmembrane region" description="Helical" evidence="3">
    <location>
        <begin position="249"/>
        <end position="279"/>
    </location>
</feature>
<dbReference type="InterPro" id="IPR045351">
    <property type="entry name" value="DUF6531"/>
</dbReference>
<dbReference type="InterPro" id="IPR022385">
    <property type="entry name" value="Rhs_assc_core"/>
</dbReference>
<keyword evidence="3" id="KW-1133">Transmembrane helix</keyword>
<proteinExistence type="predicted"/>
<dbReference type="NCBIfam" id="TIGR01643">
    <property type="entry name" value="YD_repeat_2x"/>
    <property type="match status" value="7"/>
</dbReference>
<dbReference type="InterPro" id="IPR006530">
    <property type="entry name" value="YD"/>
</dbReference>
<dbReference type="Pfam" id="PF20148">
    <property type="entry name" value="DUF6531"/>
    <property type="match status" value="1"/>
</dbReference>
<keyword evidence="10" id="KW-1185">Reference proteome</keyword>
<evidence type="ECO:0000259" key="5">
    <source>
        <dbReference type="Pfam" id="PF14040"/>
    </source>
</evidence>
<protein>
    <submittedName>
        <fullName evidence="9">Rhs protein</fullName>
    </submittedName>
</protein>
<dbReference type="Pfam" id="PF25023">
    <property type="entry name" value="TEN_YD-shell"/>
    <property type="match status" value="1"/>
</dbReference>
<sequence length="1318" mass="144520">MAGYRPTDWHVLDLEKDPTPGDPDRVRSLAKSLHDFADDVQDALRLVKGMAEEEAVLTWVGKTAEVFQDEFSGVPKNLKKLKKSYDLAGDALAAYWPKLERAQALADKALAKGREAQADLSSAKSRLTTADSWVTRATKEADKYKEDKKADKDVPKPDEDKVRAATRDAQNAESAQTSAQSDVTSAQNALDAAKKMAADARQMREDAAGEAKRKLDEASDAGIQNRKWYEEVGDWVSDNWDTIVAVCKVVVAVLGIIAMIIGGPILGAIVLIAALVVLADTLNKYAKGQASLWDVAFAALDCIPGGKGLTTLGGLARGMKGLKGLKGLKNMANGVRGLAKSGRRMLADGAKGAHSRMKSLVKGCGDPVDPATGHMYLEETDIALPGTLPLTFTRRVSSGYRAGSWFGPTWSSTIDQRLEIDECGIVFVAEDGMLLAYSHPEGPDALVFPESGPRWPLSRLDDGGYRITDPITGQSRQFAAPAQGLARLERISDRNHNTIAFEYDTDGAPSALRHSCGYHLALTVEDGFVTALRLITVGEGESNVTIKRFGYSGGNLTSATNSSGLPTQFTYDEQLRITSWEDTNLTRYEYAYDEQGRCIAQGGEAGHLANTFTYDLVDPAWPDCHVTEVTTAEGATSRLVVDDRCLIVAEIDPLGATVTTAYDAYQNVISTTDQLGHTLRIVNNELGQPIEVTDPANAVTRLVYNDLHLAADIHLPDGTHWQYAYDERGNLTAVTGPTGTTSRSTYTPAGHPSTVTDVLGHITTVRLKRNRSGRLLSETVDGRTLVHAYDEAGRRTGRTTPTGATSTWAYDAAGRTARLTASGRVIDFDRDASGREVSRRIGAHVTLAQAFDEVGRLATQAVTADDGQSIQHRAYTYRADGNLTGIDDQLSGTRRFDLDRVGRVTAVHSVDWAETYTYDAAGNQTHSNWPHTHPGHDATGSRTYTGTRITHAGRVRYEHDELGRITMRQKTRLSRKPDTWRYEWDAEDRLTAVVTPDGTRWHYTYDPLGRRTAKQRLAHDGETVIEKTIFTWDGTTLCEQTTTAQELPHPVTLTWDHHGATPVTQTERVIAAEASQDAIDSRFFAIVTDLIGTPTELIDESGEIAWRARSTLWGTTARAARSTTYTPLRFPGQYHDPESGLHYNYFRHYDPETARFTSPDPLGLAAAPNPVAYVLNPYTWSDPLGLTPCRVFAVDSAGVAQELPVAHFDEHSFPGVNDNLSEALARGESPIVERQTGRRNIRRNRRHAQRGLDRPGPEMTWEEFPFASSRQGGHGAVTTLIERAENDRQGGFLSSFYSRHGIQNGDSFYVAPEGWFRR</sequence>
<evidence type="ECO:0000259" key="4">
    <source>
        <dbReference type="Pfam" id="PF03527"/>
    </source>
</evidence>
<dbReference type="Pfam" id="PF21725">
    <property type="entry name" value="T7SS_signal"/>
    <property type="match status" value="1"/>
</dbReference>
<dbReference type="Pfam" id="PF03527">
    <property type="entry name" value="RHS"/>
    <property type="match status" value="1"/>
</dbReference>
<organism evidence="9 10">
    <name type="scientific">Streptomyces montanus</name>
    <dbReference type="NCBI Taxonomy" id="2580423"/>
    <lineage>
        <taxon>Bacteria</taxon>
        <taxon>Bacillati</taxon>
        <taxon>Actinomycetota</taxon>
        <taxon>Actinomycetes</taxon>
        <taxon>Kitasatosporales</taxon>
        <taxon>Streptomycetaceae</taxon>
        <taxon>Streptomyces</taxon>
    </lineage>
</organism>
<accession>A0A5R9FSK6</accession>
<evidence type="ECO:0000313" key="10">
    <source>
        <dbReference type="Proteomes" id="UP000305906"/>
    </source>
</evidence>
<feature type="domain" description="RHS protein conserved region" evidence="4">
    <location>
        <begin position="1086"/>
        <end position="1117"/>
    </location>
</feature>
<dbReference type="Gene3D" id="1.10.287.1060">
    <property type="entry name" value="ESAT-6-like"/>
    <property type="match status" value="1"/>
</dbReference>
<evidence type="ECO:0000259" key="6">
    <source>
        <dbReference type="Pfam" id="PF20148"/>
    </source>
</evidence>
<dbReference type="InterPro" id="IPR050708">
    <property type="entry name" value="T6SS_VgrG/RHS"/>
</dbReference>
<dbReference type="RefSeq" id="WP_138045933.1">
    <property type="nucleotide sequence ID" value="NZ_VBZC01000016.1"/>
</dbReference>
<evidence type="ECO:0000256" key="2">
    <source>
        <dbReference type="SAM" id="MobiDB-lite"/>
    </source>
</evidence>
<dbReference type="InterPro" id="IPR001826">
    <property type="entry name" value="RHS"/>
</dbReference>
<dbReference type="Gene3D" id="2.180.10.10">
    <property type="entry name" value="RHS repeat-associated core"/>
    <property type="match status" value="2"/>
</dbReference>
<evidence type="ECO:0000259" key="7">
    <source>
        <dbReference type="Pfam" id="PF21725"/>
    </source>
</evidence>
<feature type="region of interest" description="Disordered" evidence="2">
    <location>
        <begin position="142"/>
        <end position="186"/>
    </location>
</feature>
<evidence type="ECO:0000313" key="9">
    <source>
        <dbReference type="EMBL" id="TLS45076.1"/>
    </source>
</evidence>
<feature type="domain" description="Deoxyribonuclease NucA/NucB" evidence="5">
    <location>
        <begin position="1253"/>
        <end position="1310"/>
    </location>
</feature>
<evidence type="ECO:0000259" key="8">
    <source>
        <dbReference type="Pfam" id="PF25023"/>
    </source>
</evidence>
<comment type="caution">
    <text evidence="9">The sequence shown here is derived from an EMBL/GenBank/DDBJ whole genome shotgun (WGS) entry which is preliminary data.</text>
</comment>
<dbReference type="InterPro" id="IPR029476">
    <property type="entry name" value="DNase_NucA_NucB"/>
</dbReference>
<reference evidence="9 10" key="1">
    <citation type="submission" date="2019-05" db="EMBL/GenBank/DDBJ databases">
        <title>Streptomyces sp. NEAU-C151, a novel actinomycete isolated from soil.</title>
        <authorList>
            <person name="Han L."/>
            <person name="Jiang H."/>
        </authorList>
    </citation>
    <scope>NUCLEOTIDE SEQUENCE [LARGE SCALE GENOMIC DNA]</scope>
    <source>
        <strain evidence="9 10">NEAU-C151</strain>
    </source>
</reference>
<dbReference type="Pfam" id="PF05593">
    <property type="entry name" value="RHS_repeat"/>
    <property type="match status" value="1"/>
</dbReference>
<dbReference type="InterPro" id="IPR031325">
    <property type="entry name" value="RHS_repeat"/>
</dbReference>
<feature type="compositionally biased region" description="Basic and acidic residues" evidence="2">
    <location>
        <begin position="142"/>
        <end position="166"/>
    </location>
</feature>
<feature type="domain" description="Teneurin-like YD-shell" evidence="8">
    <location>
        <begin position="658"/>
        <end position="803"/>
    </location>
</feature>
<dbReference type="NCBIfam" id="TIGR03696">
    <property type="entry name" value="Rhs_assc_core"/>
    <property type="match status" value="1"/>
</dbReference>
<dbReference type="PANTHER" id="PTHR32305:SF15">
    <property type="entry name" value="PROTEIN RHSA-RELATED"/>
    <property type="match status" value="1"/>
</dbReference>
<dbReference type="EMBL" id="VBZC01000016">
    <property type="protein sequence ID" value="TLS45076.1"/>
    <property type="molecule type" value="Genomic_DNA"/>
</dbReference>
<evidence type="ECO:0000256" key="3">
    <source>
        <dbReference type="SAM" id="Phobius"/>
    </source>
</evidence>